<keyword evidence="1" id="KW-1133">Transmembrane helix</keyword>
<dbReference type="Pfam" id="PF00149">
    <property type="entry name" value="Metallophos"/>
    <property type="match status" value="1"/>
</dbReference>
<keyword evidence="1" id="KW-0812">Transmembrane</keyword>
<feature type="transmembrane region" description="Helical" evidence="1">
    <location>
        <begin position="85"/>
        <end position="106"/>
    </location>
</feature>
<feature type="transmembrane region" description="Helical" evidence="1">
    <location>
        <begin position="47"/>
        <end position="64"/>
    </location>
</feature>
<feature type="transmembrane region" description="Helical" evidence="1">
    <location>
        <begin position="20"/>
        <end position="41"/>
    </location>
</feature>
<dbReference type="GO" id="GO:0016787">
    <property type="term" value="F:hydrolase activity"/>
    <property type="evidence" value="ECO:0007669"/>
    <property type="project" value="InterPro"/>
</dbReference>
<dbReference type="PANTHER" id="PTHR31302">
    <property type="entry name" value="TRANSMEMBRANE PROTEIN WITH METALLOPHOSPHOESTERASE DOMAIN-RELATED"/>
    <property type="match status" value="1"/>
</dbReference>
<dbReference type="Gene3D" id="3.60.21.10">
    <property type="match status" value="1"/>
</dbReference>
<sequence length="366" mass="40904">MTESAEAPRQAGRSRPWIKIALIGLALHLVLFVYPVLRISFWLELPVFIWAVVLVVVTSSQVVARGLLRNPKTSLSRLVRQSLDFMLGVSPILVLATVMAEGLVWFDLLSAKGAAWVVTWVVAIGGVAGLFAAVVPFVHRIELEYPELQEPLSLVQITDVHIGSRSQAFLERIVARIVDLNPQILCITGDLIDQKNVQQQVLSCFAGLTMPIYFVIGNHERYEDLEDILLKLERVGVQSLRNATAWFRDDVQIVGIDDKDDPHQVEKQLDKIEINSSAFTLLLYHRPQGLVPAGRAGVQLMLSGHTHNGQIFPFNLLVARVFEQVKGLFSYHGAHLYVSQGTGTWGPVLRLGTRAEITWFQLRPIR</sequence>
<dbReference type="PANTHER" id="PTHR31302:SF0">
    <property type="entry name" value="TRANSMEMBRANE PROTEIN WITH METALLOPHOSPHOESTERASE DOMAIN"/>
    <property type="match status" value="1"/>
</dbReference>
<name>A0A381VVK5_9ZZZZ</name>
<dbReference type="AlphaFoldDB" id="A0A381VVK5"/>
<proteinExistence type="predicted"/>
<evidence type="ECO:0000313" key="3">
    <source>
        <dbReference type="EMBL" id="SVA44339.1"/>
    </source>
</evidence>
<gene>
    <name evidence="3" type="ORF">METZ01_LOCUS97193</name>
</gene>
<accession>A0A381VVK5</accession>
<evidence type="ECO:0000259" key="2">
    <source>
        <dbReference type="Pfam" id="PF00149"/>
    </source>
</evidence>
<feature type="transmembrane region" description="Helical" evidence="1">
    <location>
        <begin position="118"/>
        <end position="138"/>
    </location>
</feature>
<dbReference type="SUPFAM" id="SSF56300">
    <property type="entry name" value="Metallo-dependent phosphatases"/>
    <property type="match status" value="1"/>
</dbReference>
<protein>
    <recommendedName>
        <fullName evidence="2">Calcineurin-like phosphoesterase domain-containing protein</fullName>
    </recommendedName>
</protein>
<reference evidence="3" key="1">
    <citation type="submission" date="2018-05" db="EMBL/GenBank/DDBJ databases">
        <authorList>
            <person name="Lanie J.A."/>
            <person name="Ng W.-L."/>
            <person name="Kazmierczak K.M."/>
            <person name="Andrzejewski T.M."/>
            <person name="Davidsen T.M."/>
            <person name="Wayne K.J."/>
            <person name="Tettelin H."/>
            <person name="Glass J.I."/>
            <person name="Rusch D."/>
            <person name="Podicherti R."/>
            <person name="Tsui H.-C.T."/>
            <person name="Winkler M.E."/>
        </authorList>
    </citation>
    <scope>NUCLEOTIDE SEQUENCE</scope>
</reference>
<organism evidence="3">
    <name type="scientific">marine metagenome</name>
    <dbReference type="NCBI Taxonomy" id="408172"/>
    <lineage>
        <taxon>unclassified sequences</taxon>
        <taxon>metagenomes</taxon>
        <taxon>ecological metagenomes</taxon>
    </lineage>
</organism>
<dbReference type="EMBL" id="UINC01009920">
    <property type="protein sequence ID" value="SVA44339.1"/>
    <property type="molecule type" value="Genomic_DNA"/>
</dbReference>
<feature type="domain" description="Calcineurin-like phosphoesterase" evidence="2">
    <location>
        <begin position="154"/>
        <end position="307"/>
    </location>
</feature>
<evidence type="ECO:0000256" key="1">
    <source>
        <dbReference type="SAM" id="Phobius"/>
    </source>
</evidence>
<dbReference type="InterPro" id="IPR029052">
    <property type="entry name" value="Metallo-depent_PP-like"/>
</dbReference>
<dbReference type="InterPro" id="IPR051158">
    <property type="entry name" value="Metallophosphoesterase_sf"/>
</dbReference>
<keyword evidence="1" id="KW-0472">Membrane</keyword>
<dbReference type="InterPro" id="IPR004843">
    <property type="entry name" value="Calcineurin-like_PHP"/>
</dbReference>